<proteinExistence type="predicted"/>
<evidence type="ECO:0000313" key="3">
    <source>
        <dbReference type="Proteomes" id="UP000664859"/>
    </source>
</evidence>
<comment type="caution">
    <text evidence="2">The sequence shown here is derived from an EMBL/GenBank/DDBJ whole genome shotgun (WGS) entry which is preliminary data.</text>
</comment>
<organism evidence="2 3">
    <name type="scientific">Tribonema minus</name>
    <dbReference type="NCBI Taxonomy" id="303371"/>
    <lineage>
        <taxon>Eukaryota</taxon>
        <taxon>Sar</taxon>
        <taxon>Stramenopiles</taxon>
        <taxon>Ochrophyta</taxon>
        <taxon>PX clade</taxon>
        <taxon>Xanthophyceae</taxon>
        <taxon>Tribonematales</taxon>
        <taxon>Tribonemataceae</taxon>
        <taxon>Tribonema</taxon>
    </lineage>
</organism>
<feature type="region of interest" description="Disordered" evidence="1">
    <location>
        <begin position="1"/>
        <end position="54"/>
    </location>
</feature>
<sequence>MGSGDQQRSTSGSAQQATLSSVRTADRGGLNPGDLESLQDGVFPSASGSAQQQQGGTLKILGNDQLHQGNPESMVGFWQLYADCDAARVDPADRLVLRPDGQVVGGPVVNPTAVTSWSDPAGVRACGGRWAVYEDTAEGKAGISRLRMTLFANPQRTAALVLDGIILCASEYDRNKGGMVDVPRVLGDVSQRAIRDGRQQHRQSGEFSMLKVTTDHVKLKAEVGNQGPQRLW</sequence>
<dbReference type="OrthoDB" id="10361641at2759"/>
<reference evidence="2" key="1">
    <citation type="submission" date="2021-02" db="EMBL/GenBank/DDBJ databases">
        <title>First Annotated Genome of the Yellow-green Alga Tribonema minus.</title>
        <authorList>
            <person name="Mahan K.M."/>
        </authorList>
    </citation>
    <scope>NUCLEOTIDE SEQUENCE</scope>
    <source>
        <strain evidence="2">UTEX B ZZ1240</strain>
    </source>
</reference>
<dbReference type="Proteomes" id="UP000664859">
    <property type="component" value="Unassembled WGS sequence"/>
</dbReference>
<evidence type="ECO:0000313" key="2">
    <source>
        <dbReference type="EMBL" id="KAG5181477.1"/>
    </source>
</evidence>
<feature type="compositionally biased region" description="Polar residues" evidence="1">
    <location>
        <begin position="1"/>
        <end position="23"/>
    </location>
</feature>
<keyword evidence="3" id="KW-1185">Reference proteome</keyword>
<evidence type="ECO:0000256" key="1">
    <source>
        <dbReference type="SAM" id="MobiDB-lite"/>
    </source>
</evidence>
<protein>
    <submittedName>
        <fullName evidence="2">Uncharacterized protein</fullName>
    </submittedName>
</protein>
<dbReference type="EMBL" id="JAFCMP010000323">
    <property type="protein sequence ID" value="KAG5181477.1"/>
    <property type="molecule type" value="Genomic_DNA"/>
</dbReference>
<gene>
    <name evidence="2" type="ORF">JKP88DRAFT_222337</name>
</gene>
<accession>A0A835YWQ6</accession>
<dbReference type="AlphaFoldDB" id="A0A835YWQ6"/>
<name>A0A835YWQ6_9STRA</name>
<feature type="compositionally biased region" description="Low complexity" evidence="1">
    <location>
        <begin position="45"/>
        <end position="54"/>
    </location>
</feature>